<dbReference type="Proteomes" id="UP000501058">
    <property type="component" value="Chromosome"/>
</dbReference>
<keyword evidence="2" id="KW-0812">Transmembrane</keyword>
<sequence length="109" mass="11554">MTEQPRTHWAPEQGPRPPRPWHAQVVGQWPLAVVLLGIAAGVVWAGTGHWKRGSFLIGATFALATVLRAALPADRVGLLAVRSRAVDVCCLAVLAVGIVTLSLIVPPQP</sequence>
<feature type="region of interest" description="Disordered" evidence="1">
    <location>
        <begin position="1"/>
        <end position="21"/>
    </location>
</feature>
<gene>
    <name evidence="3" type="ORF">G7070_13240</name>
</gene>
<feature type="transmembrane region" description="Helical" evidence="2">
    <location>
        <begin position="53"/>
        <end position="73"/>
    </location>
</feature>
<keyword evidence="2" id="KW-0472">Membrane</keyword>
<organism evidence="3 4">
    <name type="scientific">Propioniciclava coleopterorum</name>
    <dbReference type="NCBI Taxonomy" id="2714937"/>
    <lineage>
        <taxon>Bacteria</taxon>
        <taxon>Bacillati</taxon>
        <taxon>Actinomycetota</taxon>
        <taxon>Actinomycetes</taxon>
        <taxon>Propionibacteriales</taxon>
        <taxon>Propionibacteriaceae</taxon>
        <taxon>Propioniciclava</taxon>
    </lineage>
</organism>
<dbReference type="KEGG" id="prv:G7070_13240"/>
<keyword evidence="2" id="KW-1133">Transmembrane helix</keyword>
<proteinExistence type="predicted"/>
<feature type="transmembrane region" description="Helical" evidence="2">
    <location>
        <begin position="29"/>
        <end position="47"/>
    </location>
</feature>
<dbReference type="InterPro" id="IPR021385">
    <property type="entry name" value="DUF3017"/>
</dbReference>
<feature type="transmembrane region" description="Helical" evidence="2">
    <location>
        <begin position="85"/>
        <end position="105"/>
    </location>
</feature>
<evidence type="ECO:0000256" key="1">
    <source>
        <dbReference type="SAM" id="MobiDB-lite"/>
    </source>
</evidence>
<protein>
    <submittedName>
        <fullName evidence="3">DUF3017 domain-containing protein</fullName>
    </submittedName>
</protein>
<dbReference type="AlphaFoldDB" id="A0A6G7Y8K8"/>
<evidence type="ECO:0000256" key="2">
    <source>
        <dbReference type="SAM" id="Phobius"/>
    </source>
</evidence>
<dbReference type="Pfam" id="PF11222">
    <property type="entry name" value="DUF3017"/>
    <property type="match status" value="1"/>
</dbReference>
<reference evidence="3 4" key="1">
    <citation type="submission" date="2020-03" db="EMBL/GenBank/DDBJ databases">
        <title>Propioniciclava sp. nov., isolated from Hydrophilus acuminatus.</title>
        <authorList>
            <person name="Hyun D.-W."/>
            <person name="Bae J.-W."/>
        </authorList>
    </citation>
    <scope>NUCLEOTIDE SEQUENCE [LARGE SCALE GENOMIC DNA]</scope>
    <source>
        <strain evidence="3 4">HDW11</strain>
    </source>
</reference>
<dbReference type="RefSeq" id="WP_166234120.1">
    <property type="nucleotide sequence ID" value="NZ_CP049865.1"/>
</dbReference>
<dbReference type="EMBL" id="CP049865">
    <property type="protein sequence ID" value="QIK73049.1"/>
    <property type="molecule type" value="Genomic_DNA"/>
</dbReference>
<name>A0A6G7Y8K8_9ACTN</name>
<evidence type="ECO:0000313" key="3">
    <source>
        <dbReference type="EMBL" id="QIK73049.1"/>
    </source>
</evidence>
<accession>A0A6G7Y8K8</accession>
<keyword evidence="4" id="KW-1185">Reference proteome</keyword>
<evidence type="ECO:0000313" key="4">
    <source>
        <dbReference type="Proteomes" id="UP000501058"/>
    </source>
</evidence>